<sequence>MASTTNVAELRAGLKIALEYFNRSKTARGRAQNAGERLISRKARNWACRYFGRHPLKWSQVSRFSGTGGAFDAVHPDLFRRKVDPDDRWRAWPRNPRMPSAARRRPELTYSEYDDIVDSRVLKRVRPPGSRHQLVSARDLAEDSEIFDYLPEFLIALGGLWGRGSCVDVYALIDEHLHNGLQAVMGRTMECSVSPMINRMDIRAPVNQQSHNLLGTSLGCVMKRGPSNVISCVDIRTVID</sequence>
<gene>
    <name evidence="1" type="ORF">UCREL1_5081</name>
</gene>
<dbReference type="AlphaFoldDB" id="M7TMH1"/>
<reference evidence="2" key="1">
    <citation type="journal article" date="2013" name="Genome Announc.">
        <title>Draft genome sequence of the grapevine dieback fungus Eutypa lata UCR-EL1.</title>
        <authorList>
            <person name="Blanco-Ulate B."/>
            <person name="Rolshausen P.E."/>
            <person name="Cantu D."/>
        </authorList>
    </citation>
    <scope>NUCLEOTIDE SEQUENCE [LARGE SCALE GENOMIC DNA]</scope>
    <source>
        <strain evidence="2">UCR-EL1</strain>
    </source>
</reference>
<dbReference type="KEGG" id="ela:UCREL1_5081"/>
<proteinExistence type="predicted"/>
<evidence type="ECO:0000313" key="2">
    <source>
        <dbReference type="Proteomes" id="UP000012174"/>
    </source>
</evidence>
<organism evidence="1 2">
    <name type="scientific">Eutypa lata (strain UCR-EL1)</name>
    <name type="common">Grapevine dieback disease fungus</name>
    <name type="synonym">Eutypa armeniacae</name>
    <dbReference type="NCBI Taxonomy" id="1287681"/>
    <lineage>
        <taxon>Eukaryota</taxon>
        <taxon>Fungi</taxon>
        <taxon>Dikarya</taxon>
        <taxon>Ascomycota</taxon>
        <taxon>Pezizomycotina</taxon>
        <taxon>Sordariomycetes</taxon>
        <taxon>Xylariomycetidae</taxon>
        <taxon>Xylariales</taxon>
        <taxon>Diatrypaceae</taxon>
        <taxon>Eutypa</taxon>
    </lineage>
</organism>
<evidence type="ECO:0000313" key="1">
    <source>
        <dbReference type="EMBL" id="EMR67925.1"/>
    </source>
</evidence>
<accession>M7TMH1</accession>
<keyword evidence="2" id="KW-1185">Reference proteome</keyword>
<name>M7TMH1_EUTLA</name>
<protein>
    <submittedName>
        <fullName evidence="1">Uncharacterized protein</fullName>
    </submittedName>
</protein>
<dbReference type="EMBL" id="KB706330">
    <property type="protein sequence ID" value="EMR67925.1"/>
    <property type="molecule type" value="Genomic_DNA"/>
</dbReference>
<dbReference type="HOGENOM" id="CLU_1156387_0_0_1"/>
<dbReference type="Proteomes" id="UP000012174">
    <property type="component" value="Unassembled WGS sequence"/>
</dbReference>